<keyword evidence="3" id="KW-1185">Reference proteome</keyword>
<evidence type="ECO:0000313" key="3">
    <source>
        <dbReference type="Proteomes" id="UP001241758"/>
    </source>
</evidence>
<reference evidence="2 3" key="1">
    <citation type="submission" date="2023-05" db="EMBL/GenBank/DDBJ databases">
        <title>Actinoplanes sp. NEAU-A12 genome sequencing.</title>
        <authorList>
            <person name="Wang Z.-S."/>
        </authorList>
    </citation>
    <scope>NUCLEOTIDE SEQUENCE [LARGE SCALE GENOMIC DNA]</scope>
    <source>
        <strain evidence="2 3">NEAU-A12</strain>
    </source>
</reference>
<sequence>MFGRRRNPLWRGSDRFEAGMLLSLYVLFLIGAPVLAWWLAGASYRSEVRAAEWDRRNVFRVEAVLVTGPAEMRGPATAVPGLATATWTAPDGTPRSGPVGALAGQRAGDRVTIWVNHRGDGRAEPADRSPAGRAALVAILVMGAVAAVLNGVRRIGLALLARYRDRVWGREWLEVGPRWSRDRSP</sequence>
<dbReference type="PANTHER" id="PTHR42305:SF1">
    <property type="entry name" value="MEMBRANE PROTEIN RV1733C-RELATED"/>
    <property type="match status" value="1"/>
</dbReference>
<keyword evidence="1" id="KW-0812">Transmembrane</keyword>
<protein>
    <recommendedName>
        <fullName evidence="4">Integral membrane protein</fullName>
    </recommendedName>
</protein>
<feature type="transmembrane region" description="Helical" evidence="1">
    <location>
        <begin position="21"/>
        <end position="40"/>
    </location>
</feature>
<keyword evidence="1" id="KW-1133">Transmembrane helix</keyword>
<evidence type="ECO:0008006" key="4">
    <source>
        <dbReference type="Google" id="ProtNLM"/>
    </source>
</evidence>
<proteinExistence type="predicted"/>
<dbReference type="InterPro" id="IPR039708">
    <property type="entry name" value="MT1774/Rv1733c-like"/>
</dbReference>
<dbReference type="PANTHER" id="PTHR42305">
    <property type="entry name" value="MEMBRANE PROTEIN RV1733C-RELATED"/>
    <property type="match status" value="1"/>
</dbReference>
<dbReference type="EMBL" id="JASCTH010000042">
    <property type="protein sequence ID" value="MDI6105256.1"/>
    <property type="molecule type" value="Genomic_DNA"/>
</dbReference>
<keyword evidence="1" id="KW-0472">Membrane</keyword>
<gene>
    <name evidence="2" type="ORF">QLQ12_42405</name>
</gene>
<organism evidence="2 3">
    <name type="scientific">Actinoplanes sandaracinus</name>
    <dbReference type="NCBI Taxonomy" id="3045177"/>
    <lineage>
        <taxon>Bacteria</taxon>
        <taxon>Bacillati</taxon>
        <taxon>Actinomycetota</taxon>
        <taxon>Actinomycetes</taxon>
        <taxon>Micromonosporales</taxon>
        <taxon>Micromonosporaceae</taxon>
        <taxon>Actinoplanes</taxon>
    </lineage>
</organism>
<feature type="transmembrane region" description="Helical" evidence="1">
    <location>
        <begin position="134"/>
        <end position="152"/>
    </location>
</feature>
<dbReference type="RefSeq" id="WP_282766723.1">
    <property type="nucleotide sequence ID" value="NZ_JASCTH010000042.1"/>
</dbReference>
<accession>A0ABT6WZS4</accession>
<dbReference type="Proteomes" id="UP001241758">
    <property type="component" value="Unassembled WGS sequence"/>
</dbReference>
<name>A0ABT6WZS4_9ACTN</name>
<evidence type="ECO:0000256" key="1">
    <source>
        <dbReference type="SAM" id="Phobius"/>
    </source>
</evidence>
<comment type="caution">
    <text evidence="2">The sequence shown here is derived from an EMBL/GenBank/DDBJ whole genome shotgun (WGS) entry which is preliminary data.</text>
</comment>
<evidence type="ECO:0000313" key="2">
    <source>
        <dbReference type="EMBL" id="MDI6105256.1"/>
    </source>
</evidence>